<dbReference type="GO" id="GO:0004497">
    <property type="term" value="F:monooxygenase activity"/>
    <property type="evidence" value="ECO:0007669"/>
    <property type="project" value="UniProtKB-KW"/>
</dbReference>
<name>A0A6A6X5G3_9PLEO</name>
<dbReference type="PANTHER" id="PTHR43098">
    <property type="entry name" value="L-ORNITHINE N(5)-MONOOXYGENASE-RELATED"/>
    <property type="match status" value="1"/>
</dbReference>
<evidence type="ECO:0000256" key="4">
    <source>
        <dbReference type="ARBA" id="ARBA00022827"/>
    </source>
</evidence>
<comment type="cofactor">
    <cofactor evidence="1">
        <name>FAD</name>
        <dbReference type="ChEBI" id="CHEBI:57692"/>
    </cofactor>
</comment>
<dbReference type="InterPro" id="IPR023753">
    <property type="entry name" value="FAD/NAD-binding_dom"/>
</dbReference>
<evidence type="ECO:0000313" key="10">
    <source>
        <dbReference type="Proteomes" id="UP000799757"/>
    </source>
</evidence>
<evidence type="ECO:0000256" key="7">
    <source>
        <dbReference type="ARBA" id="ARBA00023033"/>
    </source>
</evidence>
<evidence type="ECO:0000256" key="3">
    <source>
        <dbReference type="ARBA" id="ARBA00022630"/>
    </source>
</evidence>
<dbReference type="PANTHER" id="PTHR43098:SF3">
    <property type="entry name" value="L-ORNITHINE N(5)-MONOOXYGENASE-RELATED"/>
    <property type="match status" value="1"/>
</dbReference>
<feature type="domain" description="FAD/NAD(P)-binding" evidence="8">
    <location>
        <begin position="29"/>
        <end position="246"/>
    </location>
</feature>
<comment type="similarity">
    <text evidence="2">Belongs to the FAD-binding monooxygenase family.</text>
</comment>
<dbReference type="InterPro" id="IPR036188">
    <property type="entry name" value="FAD/NAD-bd_sf"/>
</dbReference>
<evidence type="ECO:0000256" key="1">
    <source>
        <dbReference type="ARBA" id="ARBA00001974"/>
    </source>
</evidence>
<protein>
    <submittedName>
        <fullName evidence="9">FAD/NAD(P)-binding domain-containing protein</fullName>
    </submittedName>
</protein>
<dbReference type="OrthoDB" id="66881at2759"/>
<evidence type="ECO:0000256" key="6">
    <source>
        <dbReference type="ARBA" id="ARBA00023002"/>
    </source>
</evidence>
<accession>A0A6A6X5G3</accession>
<reference evidence="9" key="1">
    <citation type="journal article" date="2020" name="Stud. Mycol.">
        <title>101 Dothideomycetes genomes: a test case for predicting lifestyles and emergence of pathogens.</title>
        <authorList>
            <person name="Haridas S."/>
            <person name="Albert R."/>
            <person name="Binder M."/>
            <person name="Bloem J."/>
            <person name="Labutti K."/>
            <person name="Salamov A."/>
            <person name="Andreopoulos B."/>
            <person name="Baker S."/>
            <person name="Barry K."/>
            <person name="Bills G."/>
            <person name="Bluhm B."/>
            <person name="Cannon C."/>
            <person name="Castanera R."/>
            <person name="Culley D."/>
            <person name="Daum C."/>
            <person name="Ezra D."/>
            <person name="Gonzalez J."/>
            <person name="Henrissat B."/>
            <person name="Kuo A."/>
            <person name="Liang C."/>
            <person name="Lipzen A."/>
            <person name="Lutzoni F."/>
            <person name="Magnuson J."/>
            <person name="Mondo S."/>
            <person name="Nolan M."/>
            <person name="Ohm R."/>
            <person name="Pangilinan J."/>
            <person name="Park H.-J."/>
            <person name="Ramirez L."/>
            <person name="Alfaro M."/>
            <person name="Sun H."/>
            <person name="Tritt A."/>
            <person name="Yoshinaga Y."/>
            <person name="Zwiers L.-H."/>
            <person name="Turgeon B."/>
            <person name="Goodwin S."/>
            <person name="Spatafora J."/>
            <person name="Crous P."/>
            <person name="Grigoriev I."/>
        </authorList>
    </citation>
    <scope>NUCLEOTIDE SEQUENCE</scope>
    <source>
        <strain evidence="9">CBS 109.77</strain>
    </source>
</reference>
<proteinExistence type="inferred from homology"/>
<keyword evidence="3" id="KW-0285">Flavoprotein</keyword>
<keyword evidence="5" id="KW-0521">NADP</keyword>
<dbReference type="Gene3D" id="3.50.50.60">
    <property type="entry name" value="FAD/NAD(P)-binding domain"/>
    <property type="match status" value="3"/>
</dbReference>
<dbReference type="InterPro" id="IPR050775">
    <property type="entry name" value="FAD-binding_Monooxygenases"/>
</dbReference>
<organism evidence="9 10">
    <name type="scientific">Melanomma pulvis-pyrius CBS 109.77</name>
    <dbReference type="NCBI Taxonomy" id="1314802"/>
    <lineage>
        <taxon>Eukaryota</taxon>
        <taxon>Fungi</taxon>
        <taxon>Dikarya</taxon>
        <taxon>Ascomycota</taxon>
        <taxon>Pezizomycotina</taxon>
        <taxon>Dothideomycetes</taxon>
        <taxon>Pleosporomycetidae</taxon>
        <taxon>Pleosporales</taxon>
        <taxon>Melanommataceae</taxon>
        <taxon>Melanomma</taxon>
    </lineage>
</organism>
<evidence type="ECO:0000313" key="9">
    <source>
        <dbReference type="EMBL" id="KAF2791468.1"/>
    </source>
</evidence>
<dbReference type="Proteomes" id="UP000799757">
    <property type="component" value="Unassembled WGS sequence"/>
</dbReference>
<evidence type="ECO:0000256" key="5">
    <source>
        <dbReference type="ARBA" id="ARBA00022857"/>
    </source>
</evidence>
<dbReference type="Pfam" id="PF07992">
    <property type="entry name" value="Pyr_redox_2"/>
    <property type="match status" value="1"/>
</dbReference>
<keyword evidence="6" id="KW-0560">Oxidoreductase</keyword>
<gene>
    <name evidence="9" type="ORF">K505DRAFT_376749</name>
</gene>
<sequence length="556" mass="63165">MVHFRTDIAVTNPHVGDNNDSYAKELETDVLIVGAGFGGVYLMHKLRQLGFNCKIYEAGKELGGIWHWNCYPGARVDTQVPIYEYSIPEVWKDWTWSEKYPGFQELRAYFEHVEKVLDVKKDVAFDTRVVGAHFDKPSSKWIVETEDGRTAKARYLLLATGFAAKRHFPDWMGIDTFKGEMHHSSFWPDAGVDVKGKRVAVIGTGSTGVQIAQETAKTAASVTVFQRTPNLSLPMRQAKLTKEEQQKGKSEYPKIYKNRMTTFAGFQYDFADRNTFDDTPEEREAFYEERFKNGGFEFWLANYKDLLFDKKANTEAYNFWAKKTRARISDPVKRDILAPLTPPHAFGTKRPSLEQNFYELMDKPENEVVDIKKTPIVEVTETGIKTEDGKVREFDVIALATGFDSVTGGMKNMGLKDIDGIQLSEKWKTGTWSYLGMTCAGYPNMFFLYGAQGPTAFSNGPSCVECQGDWIVDAIKKLKEEDIKYIDVTKEAEEEWRRKVTEISDKTLFPGTSSWYMGANVPGKPREQLNYAGGIPLYEKECREALDNGFQGFITA</sequence>
<dbReference type="EMBL" id="MU002017">
    <property type="protein sequence ID" value="KAF2791468.1"/>
    <property type="molecule type" value="Genomic_DNA"/>
</dbReference>
<evidence type="ECO:0000259" key="8">
    <source>
        <dbReference type="Pfam" id="PF07992"/>
    </source>
</evidence>
<dbReference type="PRINTS" id="PR00411">
    <property type="entry name" value="PNDRDTASEI"/>
</dbReference>
<keyword evidence="10" id="KW-1185">Reference proteome</keyword>
<dbReference type="SUPFAM" id="SSF51905">
    <property type="entry name" value="FAD/NAD(P)-binding domain"/>
    <property type="match status" value="2"/>
</dbReference>
<keyword evidence="7" id="KW-0503">Monooxygenase</keyword>
<dbReference type="AlphaFoldDB" id="A0A6A6X5G3"/>
<evidence type="ECO:0000256" key="2">
    <source>
        <dbReference type="ARBA" id="ARBA00010139"/>
    </source>
</evidence>
<keyword evidence="4" id="KW-0274">FAD</keyword>